<evidence type="ECO:0000313" key="3">
    <source>
        <dbReference type="Proteomes" id="UP000006044"/>
    </source>
</evidence>
<proteinExistence type="predicted"/>
<dbReference type="PANTHER" id="PTHR43685">
    <property type="entry name" value="GLYCOSYLTRANSFERASE"/>
    <property type="match status" value="1"/>
</dbReference>
<protein>
    <recommendedName>
        <fullName evidence="1">Glycosyltransferase 2-like domain-containing protein</fullName>
    </recommendedName>
</protein>
<dbReference type="Proteomes" id="UP000006044">
    <property type="component" value="Unassembled WGS sequence"/>
</dbReference>
<dbReference type="InterPro" id="IPR029044">
    <property type="entry name" value="Nucleotide-diphossugar_trans"/>
</dbReference>
<reference evidence="2 3" key="1">
    <citation type="submission" date="2012-08" db="EMBL/GenBank/DDBJ databases">
        <title>The Genome Sequence of Barnesiella intestinihominis YIT 11860.</title>
        <authorList>
            <consortium name="The Broad Institute Genome Sequencing Platform"/>
            <person name="Earl A."/>
            <person name="Ward D."/>
            <person name="Feldgarden M."/>
            <person name="Gevers D."/>
            <person name="Morotomi M."/>
            <person name="Walker B."/>
            <person name="Young S.K."/>
            <person name="Zeng Q."/>
            <person name="Gargeya S."/>
            <person name="Fitzgerald M."/>
            <person name="Haas B."/>
            <person name="Abouelleil A."/>
            <person name="Alvarado L."/>
            <person name="Arachchi H.M."/>
            <person name="Berlin A.M."/>
            <person name="Chapman S.B."/>
            <person name="Goldberg J."/>
            <person name="Griggs A."/>
            <person name="Gujja S."/>
            <person name="Hansen M."/>
            <person name="Howarth C."/>
            <person name="Imamovic A."/>
            <person name="Larimer J."/>
            <person name="McCowen C."/>
            <person name="Montmayeur A."/>
            <person name="Murphy C."/>
            <person name="Neiman D."/>
            <person name="Pearson M."/>
            <person name="Priest M."/>
            <person name="Roberts A."/>
            <person name="Saif S."/>
            <person name="Shea T."/>
            <person name="Sisk P."/>
            <person name="Sykes S."/>
            <person name="Wortman J."/>
            <person name="Nusbaum C."/>
            <person name="Birren B."/>
        </authorList>
    </citation>
    <scope>NUCLEOTIDE SEQUENCE [LARGE SCALE GENOMIC DNA]</scope>
    <source>
        <strain evidence="2 3">YIT 11860</strain>
    </source>
</reference>
<dbReference type="STRING" id="742726.HMPREF9448_01689"/>
<dbReference type="InterPro" id="IPR001173">
    <property type="entry name" value="Glyco_trans_2-like"/>
</dbReference>
<dbReference type="EMBL" id="ADLE01000011">
    <property type="protein sequence ID" value="EJZ63850.1"/>
    <property type="molecule type" value="Genomic_DNA"/>
</dbReference>
<name>K0XJ02_9BACT</name>
<dbReference type="PANTHER" id="PTHR43685:SF2">
    <property type="entry name" value="GLYCOSYLTRANSFERASE 2-LIKE DOMAIN-CONTAINING PROTEIN"/>
    <property type="match status" value="1"/>
</dbReference>
<evidence type="ECO:0000313" key="2">
    <source>
        <dbReference type="EMBL" id="EJZ63850.1"/>
    </source>
</evidence>
<organism evidence="2 3">
    <name type="scientific">Barnesiella intestinihominis YIT 11860</name>
    <dbReference type="NCBI Taxonomy" id="742726"/>
    <lineage>
        <taxon>Bacteria</taxon>
        <taxon>Pseudomonadati</taxon>
        <taxon>Bacteroidota</taxon>
        <taxon>Bacteroidia</taxon>
        <taxon>Bacteroidales</taxon>
        <taxon>Barnesiellaceae</taxon>
        <taxon>Barnesiella</taxon>
    </lineage>
</organism>
<keyword evidence="3" id="KW-1185">Reference proteome</keyword>
<dbReference type="eggNOG" id="COG1216">
    <property type="taxonomic scope" value="Bacteria"/>
</dbReference>
<dbReference type="Gene3D" id="3.90.550.10">
    <property type="entry name" value="Spore Coat Polysaccharide Biosynthesis Protein SpsA, Chain A"/>
    <property type="match status" value="1"/>
</dbReference>
<dbReference type="OrthoDB" id="9802649at2"/>
<dbReference type="AlphaFoldDB" id="K0XJ02"/>
<accession>K0XJ02</accession>
<dbReference type="Pfam" id="PF00535">
    <property type="entry name" value="Glycos_transf_2"/>
    <property type="match status" value="1"/>
</dbReference>
<sequence>MTFSIVIPTYNGADFIEQALLSALNQSRPADEIVISDDNSSDDTLAICQKYTDRIKIYRNLQGPSGFVNGWNHAIEKATGEYISILHQDDLLASTFLEEVEKALAVYPDVKHLFAPCNYIDGDGNNLQDLDYCTSEIKRYTGIEYVRAYQTIGRPHIHRCPGVVTHRDIFKVCQYREEAGHIADDDFFYRVGQYTDVVGILSPLASYRLHSKSETGHLKNMQLVQRLAHDYIFQVKQWMECDFMGKKEFEYFCSLAARFAFEEFYYGVKYKQCTWEKEGKDYMEYLKLQDIKILIKYRLFLLLTSFLGKNLLSKLLK</sequence>
<dbReference type="HOGENOM" id="CLU_876208_0_0_10"/>
<dbReference type="RefSeq" id="WP_008862148.1">
    <property type="nucleotide sequence ID" value="NZ_CAXSNY010000006.1"/>
</dbReference>
<dbReference type="GeneID" id="77850070"/>
<feature type="domain" description="Glycosyltransferase 2-like" evidence="1">
    <location>
        <begin position="4"/>
        <end position="108"/>
    </location>
</feature>
<evidence type="ECO:0000259" key="1">
    <source>
        <dbReference type="Pfam" id="PF00535"/>
    </source>
</evidence>
<dbReference type="SUPFAM" id="SSF53448">
    <property type="entry name" value="Nucleotide-diphospho-sugar transferases"/>
    <property type="match status" value="1"/>
</dbReference>
<comment type="caution">
    <text evidence="2">The sequence shown here is derived from an EMBL/GenBank/DDBJ whole genome shotgun (WGS) entry which is preliminary data.</text>
</comment>
<gene>
    <name evidence="2" type="ORF">HMPREF9448_01689</name>
</gene>
<dbReference type="InterPro" id="IPR050834">
    <property type="entry name" value="Glycosyltransf_2"/>
</dbReference>